<dbReference type="SUPFAM" id="SSF52540">
    <property type="entry name" value="P-loop containing nucleoside triphosphate hydrolases"/>
    <property type="match status" value="1"/>
</dbReference>
<dbReference type="InterPro" id="IPR003599">
    <property type="entry name" value="Ig_sub"/>
</dbReference>
<keyword evidence="4" id="KW-1185">Reference proteome</keyword>
<dbReference type="InterPro" id="IPR007111">
    <property type="entry name" value="NACHT_NTPase"/>
</dbReference>
<dbReference type="Pfam" id="PF07686">
    <property type="entry name" value="V-set"/>
    <property type="match status" value="1"/>
</dbReference>
<comment type="caution">
    <text evidence="3">The sequence shown here is derived from an EMBL/GenBank/DDBJ whole genome shotgun (WGS) entry which is preliminary data.</text>
</comment>
<gene>
    <name evidence="3" type="ORF">BSL78_21847</name>
</gene>
<feature type="domain" description="Immunoglobulin" evidence="2">
    <location>
        <begin position="81"/>
        <end position="172"/>
    </location>
</feature>
<dbReference type="InterPro" id="IPR013106">
    <property type="entry name" value="Ig_V-set"/>
</dbReference>
<dbReference type="InterPro" id="IPR027417">
    <property type="entry name" value="P-loop_NTPase"/>
</dbReference>
<keyword evidence="1" id="KW-0472">Membrane</keyword>
<feature type="transmembrane region" description="Helical" evidence="1">
    <location>
        <begin position="280"/>
        <end position="302"/>
    </location>
</feature>
<name>A0A2G8JZY1_STIJA</name>
<evidence type="ECO:0000313" key="4">
    <source>
        <dbReference type="Proteomes" id="UP000230750"/>
    </source>
</evidence>
<evidence type="ECO:0000313" key="3">
    <source>
        <dbReference type="EMBL" id="PIK41300.1"/>
    </source>
</evidence>
<dbReference type="PANTHER" id="PTHR21063">
    <property type="entry name" value="LFA-3"/>
    <property type="match status" value="1"/>
</dbReference>
<dbReference type="InterPro" id="IPR036179">
    <property type="entry name" value="Ig-like_dom_sf"/>
</dbReference>
<dbReference type="Gene3D" id="2.60.40.10">
    <property type="entry name" value="Immunoglobulins"/>
    <property type="match status" value="3"/>
</dbReference>
<reference evidence="3 4" key="1">
    <citation type="journal article" date="2017" name="PLoS Biol.">
        <title>The sea cucumber genome provides insights into morphological evolution and visceral regeneration.</title>
        <authorList>
            <person name="Zhang X."/>
            <person name="Sun L."/>
            <person name="Yuan J."/>
            <person name="Sun Y."/>
            <person name="Gao Y."/>
            <person name="Zhang L."/>
            <person name="Li S."/>
            <person name="Dai H."/>
            <person name="Hamel J.F."/>
            <person name="Liu C."/>
            <person name="Yu Y."/>
            <person name="Liu S."/>
            <person name="Lin W."/>
            <person name="Guo K."/>
            <person name="Jin S."/>
            <person name="Xu P."/>
            <person name="Storey K.B."/>
            <person name="Huan P."/>
            <person name="Zhang T."/>
            <person name="Zhou Y."/>
            <person name="Zhang J."/>
            <person name="Lin C."/>
            <person name="Li X."/>
            <person name="Xing L."/>
            <person name="Huo D."/>
            <person name="Sun M."/>
            <person name="Wang L."/>
            <person name="Mercier A."/>
            <person name="Li F."/>
            <person name="Yang H."/>
            <person name="Xiang J."/>
        </authorList>
    </citation>
    <scope>NUCLEOTIDE SEQUENCE [LARGE SCALE GENOMIC DNA]</scope>
    <source>
        <strain evidence="3">Shaxun</strain>
        <tissue evidence="3">Muscle</tissue>
    </source>
</reference>
<dbReference type="SUPFAM" id="SSF48726">
    <property type="entry name" value="Immunoglobulin"/>
    <property type="match status" value="3"/>
</dbReference>
<organism evidence="3 4">
    <name type="scientific">Stichopus japonicus</name>
    <name type="common">Sea cucumber</name>
    <dbReference type="NCBI Taxonomy" id="307972"/>
    <lineage>
        <taxon>Eukaryota</taxon>
        <taxon>Metazoa</taxon>
        <taxon>Echinodermata</taxon>
        <taxon>Eleutherozoa</taxon>
        <taxon>Echinozoa</taxon>
        <taxon>Holothuroidea</taxon>
        <taxon>Aspidochirotacea</taxon>
        <taxon>Aspidochirotida</taxon>
        <taxon>Stichopodidae</taxon>
        <taxon>Apostichopus</taxon>
    </lineage>
</organism>
<accession>A0A2G8JZY1</accession>
<dbReference type="OrthoDB" id="6370831at2759"/>
<feature type="domain" description="Immunoglobulin" evidence="2">
    <location>
        <begin position="184"/>
        <end position="277"/>
    </location>
</feature>
<proteinExistence type="predicted"/>
<dbReference type="PANTHER" id="PTHR21063:SF4">
    <property type="entry name" value="CD48 ANTIGEN-RELATED"/>
    <property type="match status" value="1"/>
</dbReference>
<keyword evidence="1" id="KW-1133">Transmembrane helix</keyword>
<dbReference type="Proteomes" id="UP000230750">
    <property type="component" value="Unassembled WGS sequence"/>
</dbReference>
<dbReference type="InterPro" id="IPR013783">
    <property type="entry name" value="Ig-like_fold"/>
</dbReference>
<dbReference type="STRING" id="307972.A0A2G8JZY1"/>
<dbReference type="Pfam" id="PF05729">
    <property type="entry name" value="NACHT"/>
    <property type="match status" value="1"/>
</dbReference>
<protein>
    <submittedName>
        <fullName evidence="3">Putative peroxidasin-like isoform X2</fullName>
    </submittedName>
</protein>
<dbReference type="SMART" id="SM00409">
    <property type="entry name" value="IG"/>
    <property type="match status" value="3"/>
</dbReference>
<keyword evidence="1" id="KW-0812">Transmembrane</keyword>
<dbReference type="EMBL" id="MRZV01001031">
    <property type="protein sequence ID" value="PIK41300.1"/>
    <property type="molecule type" value="Genomic_DNA"/>
</dbReference>
<feature type="domain" description="Immunoglobulin" evidence="2">
    <location>
        <begin position="13"/>
        <end position="74"/>
    </location>
</feature>
<dbReference type="AlphaFoldDB" id="A0A2G8JZY1"/>
<dbReference type="Gene3D" id="3.40.50.300">
    <property type="entry name" value="P-loop containing nucleotide triphosphate hydrolases"/>
    <property type="match status" value="1"/>
</dbReference>
<evidence type="ECO:0000259" key="2">
    <source>
        <dbReference type="SMART" id="SM00409"/>
    </source>
</evidence>
<evidence type="ECO:0000256" key="1">
    <source>
        <dbReference type="SAM" id="Phobius"/>
    </source>
</evidence>
<sequence length="763" mass="87372">MSNVKWYRETAPQDPVATIEGETIQITDNNLYALTEYGSLTIKHLRHEQEGSYYVEYVTPDGLKQTRTVYIYIRASFLTCRDTVSYEEGRKAIISCNLVGRNVIWYRGSHSSPIAKIEDGTMSVANCNIYGIIEDGSLIINHLRREQEGVYIIEHVSSDGEMVTKALTVKIEENIFTASNLNCPKTVTAKEGSEAIIRCGLIKMSNVKWYRDTAPQDPVATIERETTQITDNNLYALTEDVSLTIKHLRHEQEGSYFIEYVTPDGVKQTRMVDIYIRERYSVTASLAGILVIILVVGYLPAWPSQPGKTSLMEAYKQNICPIPLPWEEYFLATDGKKKIIRHDQLNSNTNLYAEMQVLITWPNGKTEEMSSLSFFKSDKSKTLRRVLFVGDIGCSKTSFVKQVSYLWSQMITDEIYLFYLNLQNTNLNGNMAEEISKQLPEDCKIENIEFIIKNERCLLIFDGSNEFSDLNLKLGRKESGEQSYLTFQNFVRLAEVNNNVRIWLTSRPCFPPQFSESFAVVNFLSFKEDELKSYIKHMCVYYKTLKEQAQFPIQNFQELSSETELEPHGNDEVNVISRSVWSILERNDLLKLDADALLMGIVIQLLVSSEYGIMNKHTVGIDLTSFPSIIKLLVKCLHQRHAMVTKHLITTSAFDNLVLMIGRLFLNDDTLSIEQLEEEKREITLLCGILKICPNSGNGTLDKDSTNTSYGFRCRHQFIQELCVAKYVSTDKQKLKDFREASNKYDEGRKNRILMLTNNDYST</sequence>